<gene>
    <name evidence="2" type="ORF">ACFOY2_14715</name>
</gene>
<accession>A0ABV8G396</accession>
<feature type="compositionally biased region" description="Low complexity" evidence="1">
    <location>
        <begin position="15"/>
        <end position="25"/>
    </location>
</feature>
<keyword evidence="3" id="KW-1185">Reference proteome</keyword>
<feature type="compositionally biased region" description="Basic and acidic residues" evidence="1">
    <location>
        <begin position="1"/>
        <end position="14"/>
    </location>
</feature>
<dbReference type="RefSeq" id="WP_379528541.1">
    <property type="nucleotide sequence ID" value="NZ_JBHSBI010000006.1"/>
</dbReference>
<proteinExistence type="predicted"/>
<reference evidence="3" key="1">
    <citation type="journal article" date="2019" name="Int. J. Syst. Evol. Microbiol.">
        <title>The Global Catalogue of Microorganisms (GCM) 10K type strain sequencing project: providing services to taxonomists for standard genome sequencing and annotation.</title>
        <authorList>
            <consortium name="The Broad Institute Genomics Platform"/>
            <consortium name="The Broad Institute Genome Sequencing Center for Infectious Disease"/>
            <person name="Wu L."/>
            <person name="Ma J."/>
        </authorList>
    </citation>
    <scope>NUCLEOTIDE SEQUENCE [LARGE SCALE GENOMIC DNA]</scope>
    <source>
        <strain evidence="3">TBRC 1276</strain>
    </source>
</reference>
<evidence type="ECO:0000313" key="2">
    <source>
        <dbReference type="EMBL" id="MFC4008480.1"/>
    </source>
</evidence>
<organism evidence="2 3">
    <name type="scientific">Nonomuraea purpurea</name>
    <dbReference type="NCBI Taxonomy" id="1849276"/>
    <lineage>
        <taxon>Bacteria</taxon>
        <taxon>Bacillati</taxon>
        <taxon>Actinomycetota</taxon>
        <taxon>Actinomycetes</taxon>
        <taxon>Streptosporangiales</taxon>
        <taxon>Streptosporangiaceae</taxon>
        <taxon>Nonomuraea</taxon>
    </lineage>
</organism>
<dbReference type="Proteomes" id="UP001595851">
    <property type="component" value="Unassembled WGS sequence"/>
</dbReference>
<name>A0ABV8G396_9ACTN</name>
<evidence type="ECO:0000256" key="1">
    <source>
        <dbReference type="SAM" id="MobiDB-lite"/>
    </source>
</evidence>
<evidence type="ECO:0000313" key="3">
    <source>
        <dbReference type="Proteomes" id="UP001595851"/>
    </source>
</evidence>
<comment type="caution">
    <text evidence="2">The sequence shown here is derived from an EMBL/GenBank/DDBJ whole genome shotgun (WGS) entry which is preliminary data.</text>
</comment>
<protein>
    <submittedName>
        <fullName evidence="2">Uncharacterized protein</fullName>
    </submittedName>
</protein>
<sequence length="50" mass="5332">MTLRDESAAGRALEESSPLNLPELNGCRMPTAPKGDRQAGDVGIYPMVES</sequence>
<dbReference type="EMBL" id="JBHSBI010000006">
    <property type="protein sequence ID" value="MFC4008480.1"/>
    <property type="molecule type" value="Genomic_DNA"/>
</dbReference>
<feature type="region of interest" description="Disordered" evidence="1">
    <location>
        <begin position="1"/>
        <end position="50"/>
    </location>
</feature>